<evidence type="ECO:0000259" key="2">
    <source>
        <dbReference type="Pfam" id="PF13403"/>
    </source>
</evidence>
<feature type="region of interest" description="Disordered" evidence="1">
    <location>
        <begin position="1"/>
        <end position="25"/>
    </location>
</feature>
<keyword evidence="4" id="KW-1185">Reference proteome</keyword>
<name>A0A2S8SAK1_9RHOB</name>
<dbReference type="Pfam" id="PF13403">
    <property type="entry name" value="Hint_2"/>
    <property type="match status" value="1"/>
</dbReference>
<dbReference type="Proteomes" id="UP000238338">
    <property type="component" value="Unassembled WGS sequence"/>
</dbReference>
<dbReference type="RefSeq" id="WP_170076146.1">
    <property type="nucleotide sequence ID" value="NZ_PVEP01000002.1"/>
</dbReference>
<comment type="caution">
    <text evidence="3">The sequence shown here is derived from an EMBL/GenBank/DDBJ whole genome shotgun (WGS) entry which is preliminary data.</text>
</comment>
<protein>
    <submittedName>
        <fullName evidence="3">Hint domain-containing protein</fullName>
    </submittedName>
</protein>
<proteinExistence type="predicted"/>
<accession>A0A2S8SAK1</accession>
<dbReference type="EMBL" id="PVEP01000002">
    <property type="protein sequence ID" value="PQV57738.1"/>
    <property type="molecule type" value="Genomic_DNA"/>
</dbReference>
<gene>
    <name evidence="3" type="ORF">LX70_01545</name>
</gene>
<evidence type="ECO:0000256" key="1">
    <source>
        <dbReference type="SAM" id="MobiDB-lite"/>
    </source>
</evidence>
<evidence type="ECO:0000313" key="3">
    <source>
        <dbReference type="EMBL" id="PQV57738.1"/>
    </source>
</evidence>
<dbReference type="AlphaFoldDB" id="A0A2S8SAK1"/>
<dbReference type="InterPro" id="IPR028992">
    <property type="entry name" value="Hedgehog/Intein_dom"/>
</dbReference>
<sequence length="176" mass="19018">MSHDAILNDDTGAHSGARAAAPVTRGRRPLPRAIAWTLPGFGETARVTTSFGDLPLQALRKRDPLRTPQGAIRPVHWCDRLRLDAGFLAANPDAQPIVIPANALGNGLPKADLIVSPHQKIGIRPPGYAQEFRLARDLTSRPGILRRPVEAMSYHLFHCEVPTAVLVEGVVVEVAP</sequence>
<organism evidence="3 4">
    <name type="scientific">Albidovulum denitrificans</name>
    <dbReference type="NCBI Taxonomy" id="404881"/>
    <lineage>
        <taxon>Bacteria</taxon>
        <taxon>Pseudomonadati</taxon>
        <taxon>Pseudomonadota</taxon>
        <taxon>Alphaproteobacteria</taxon>
        <taxon>Rhodobacterales</taxon>
        <taxon>Paracoccaceae</taxon>
        <taxon>Albidovulum</taxon>
    </lineage>
</organism>
<reference evidence="3 4" key="1">
    <citation type="submission" date="2018-02" db="EMBL/GenBank/DDBJ databases">
        <title>Genomic Encyclopedia of Archaeal and Bacterial Type Strains, Phase II (KMG-II): from individual species to whole genera.</title>
        <authorList>
            <person name="Goeker M."/>
        </authorList>
    </citation>
    <scope>NUCLEOTIDE SEQUENCE [LARGE SCALE GENOMIC DNA]</scope>
    <source>
        <strain evidence="3 4">DSM 18921</strain>
    </source>
</reference>
<feature type="domain" description="Hedgehog/Intein (Hint)" evidence="2">
    <location>
        <begin position="40"/>
        <end position="173"/>
    </location>
</feature>
<evidence type="ECO:0000313" key="4">
    <source>
        <dbReference type="Proteomes" id="UP000238338"/>
    </source>
</evidence>